<dbReference type="OrthoDB" id="1470350at2759"/>
<dbReference type="SUPFAM" id="SSF48264">
    <property type="entry name" value="Cytochrome P450"/>
    <property type="match status" value="1"/>
</dbReference>
<name>A0A137PIA3_CONC2</name>
<keyword evidence="2" id="KW-1185">Reference proteome</keyword>
<dbReference type="GO" id="GO:0005506">
    <property type="term" value="F:iron ion binding"/>
    <property type="evidence" value="ECO:0007669"/>
    <property type="project" value="InterPro"/>
</dbReference>
<dbReference type="Proteomes" id="UP000070444">
    <property type="component" value="Unassembled WGS sequence"/>
</dbReference>
<dbReference type="GO" id="GO:0004497">
    <property type="term" value="F:monooxygenase activity"/>
    <property type="evidence" value="ECO:0007669"/>
    <property type="project" value="InterPro"/>
</dbReference>
<proteinExistence type="predicted"/>
<evidence type="ECO:0000313" key="2">
    <source>
        <dbReference type="Proteomes" id="UP000070444"/>
    </source>
</evidence>
<evidence type="ECO:0000313" key="1">
    <source>
        <dbReference type="EMBL" id="KXN74727.1"/>
    </source>
</evidence>
<gene>
    <name evidence="1" type="ORF">CONCODRAFT_2291</name>
</gene>
<protein>
    <recommendedName>
        <fullName evidence="3">Cytochrome P450</fullName>
    </recommendedName>
</protein>
<dbReference type="GO" id="GO:0020037">
    <property type="term" value="F:heme binding"/>
    <property type="evidence" value="ECO:0007669"/>
    <property type="project" value="InterPro"/>
</dbReference>
<reference evidence="1 2" key="1">
    <citation type="journal article" date="2015" name="Genome Biol. Evol.">
        <title>Phylogenomic analyses indicate that early fungi evolved digesting cell walls of algal ancestors of land plants.</title>
        <authorList>
            <person name="Chang Y."/>
            <person name="Wang S."/>
            <person name="Sekimoto S."/>
            <person name="Aerts A.L."/>
            <person name="Choi C."/>
            <person name="Clum A."/>
            <person name="LaButti K.M."/>
            <person name="Lindquist E.A."/>
            <person name="Yee Ngan C."/>
            <person name="Ohm R.A."/>
            <person name="Salamov A.A."/>
            <person name="Grigoriev I.V."/>
            <person name="Spatafora J.W."/>
            <person name="Berbee M.L."/>
        </authorList>
    </citation>
    <scope>NUCLEOTIDE SEQUENCE [LARGE SCALE GENOMIC DNA]</scope>
    <source>
        <strain evidence="1 2">NRRL 28638</strain>
    </source>
</reference>
<dbReference type="InterPro" id="IPR036396">
    <property type="entry name" value="Cyt_P450_sf"/>
</dbReference>
<sequence>MLTGRIDNHSEFIKCYGNIVRIKSNFFLVQDPQLQKYYMAYKIKKDSIHMLLDVNGSSLFSSVGKDSHSLRKKLIAPAFNIESLSKWNTYLSRWKRQLN</sequence>
<dbReference type="AlphaFoldDB" id="A0A137PIA3"/>
<dbReference type="EMBL" id="KQ964421">
    <property type="protein sequence ID" value="KXN74727.1"/>
    <property type="molecule type" value="Genomic_DNA"/>
</dbReference>
<organism evidence="1 2">
    <name type="scientific">Conidiobolus coronatus (strain ATCC 28846 / CBS 209.66 / NRRL 28638)</name>
    <name type="common">Delacroixia coronata</name>
    <dbReference type="NCBI Taxonomy" id="796925"/>
    <lineage>
        <taxon>Eukaryota</taxon>
        <taxon>Fungi</taxon>
        <taxon>Fungi incertae sedis</taxon>
        <taxon>Zoopagomycota</taxon>
        <taxon>Entomophthoromycotina</taxon>
        <taxon>Entomophthoromycetes</taxon>
        <taxon>Entomophthorales</taxon>
        <taxon>Ancylistaceae</taxon>
        <taxon>Conidiobolus</taxon>
    </lineage>
</organism>
<accession>A0A137PIA3</accession>
<dbReference type="GO" id="GO:0016705">
    <property type="term" value="F:oxidoreductase activity, acting on paired donors, with incorporation or reduction of molecular oxygen"/>
    <property type="evidence" value="ECO:0007669"/>
    <property type="project" value="InterPro"/>
</dbReference>
<evidence type="ECO:0008006" key="3">
    <source>
        <dbReference type="Google" id="ProtNLM"/>
    </source>
</evidence>